<proteinExistence type="predicted"/>
<dbReference type="Proteomes" id="UP000681967">
    <property type="component" value="Unassembled WGS sequence"/>
</dbReference>
<comment type="caution">
    <text evidence="1">The sequence shown here is derived from an EMBL/GenBank/DDBJ whole genome shotgun (WGS) entry which is preliminary data.</text>
</comment>
<organism evidence="1 3">
    <name type="scientific">Rotaria magnacalcarata</name>
    <dbReference type="NCBI Taxonomy" id="392030"/>
    <lineage>
        <taxon>Eukaryota</taxon>
        <taxon>Metazoa</taxon>
        <taxon>Spiralia</taxon>
        <taxon>Gnathifera</taxon>
        <taxon>Rotifera</taxon>
        <taxon>Eurotatoria</taxon>
        <taxon>Bdelloidea</taxon>
        <taxon>Philodinida</taxon>
        <taxon>Philodinidae</taxon>
        <taxon>Rotaria</taxon>
    </lineage>
</organism>
<reference evidence="1" key="1">
    <citation type="submission" date="2021-02" db="EMBL/GenBank/DDBJ databases">
        <authorList>
            <person name="Nowell W R."/>
        </authorList>
    </citation>
    <scope>NUCLEOTIDE SEQUENCE</scope>
</reference>
<name>A0A8S2WR73_9BILA</name>
<evidence type="ECO:0000313" key="3">
    <source>
        <dbReference type="Proteomes" id="UP000681967"/>
    </source>
</evidence>
<dbReference type="Proteomes" id="UP000676336">
    <property type="component" value="Unassembled WGS sequence"/>
</dbReference>
<evidence type="ECO:0000313" key="1">
    <source>
        <dbReference type="EMBL" id="CAF4455504.1"/>
    </source>
</evidence>
<dbReference type="EMBL" id="CAJOBH010067485">
    <property type="protein sequence ID" value="CAF4455504.1"/>
    <property type="molecule type" value="Genomic_DNA"/>
</dbReference>
<feature type="non-terminal residue" evidence="1">
    <location>
        <position position="1"/>
    </location>
</feature>
<gene>
    <name evidence="1" type="ORF">BYL167_LOCUS33956</name>
    <name evidence="2" type="ORF">SMN809_LOCUS46384</name>
</gene>
<dbReference type="EMBL" id="CAJOBI010144208">
    <property type="protein sequence ID" value="CAF4781934.1"/>
    <property type="molecule type" value="Genomic_DNA"/>
</dbReference>
<sequence length="66" mass="7902">PIQTAAYYYPNSLNQQILIPTSYIQPWQWNNWNNRPGSEPTDIYQPNQNIGKSMRNIFQPNRENNY</sequence>
<evidence type="ECO:0000313" key="2">
    <source>
        <dbReference type="EMBL" id="CAF4781934.1"/>
    </source>
</evidence>
<protein>
    <submittedName>
        <fullName evidence="1">Uncharacterized protein</fullName>
    </submittedName>
</protein>
<accession>A0A8S2WR73</accession>
<dbReference type="AlphaFoldDB" id="A0A8S2WR73"/>